<name>A0A2P5BZP1_PARAD</name>
<reference evidence="7" key="1">
    <citation type="submission" date="2016-06" db="EMBL/GenBank/DDBJ databases">
        <title>Parallel loss of symbiosis genes in relatives of nitrogen-fixing non-legume Parasponia.</title>
        <authorList>
            <person name="Van Velzen R."/>
            <person name="Holmer R."/>
            <person name="Bu F."/>
            <person name="Rutten L."/>
            <person name="Van Zeijl A."/>
            <person name="Liu W."/>
            <person name="Santuari L."/>
            <person name="Cao Q."/>
            <person name="Sharma T."/>
            <person name="Shen D."/>
            <person name="Roswanjaya Y."/>
            <person name="Wardhani T."/>
            <person name="Kalhor M.S."/>
            <person name="Jansen J."/>
            <person name="Van den Hoogen J."/>
            <person name="Gungor B."/>
            <person name="Hartog M."/>
            <person name="Hontelez J."/>
            <person name="Verver J."/>
            <person name="Yang W.-C."/>
            <person name="Schijlen E."/>
            <person name="Repin R."/>
            <person name="Schilthuizen M."/>
            <person name="Schranz E."/>
            <person name="Heidstra R."/>
            <person name="Miyata K."/>
            <person name="Fedorova E."/>
            <person name="Kohlen W."/>
            <person name="Bisseling T."/>
            <person name="Smit S."/>
            <person name="Geurts R."/>
        </authorList>
    </citation>
    <scope>NUCLEOTIDE SEQUENCE [LARGE SCALE GENOMIC DNA]</scope>
    <source>
        <strain evidence="7">cv. WU1-14</strain>
    </source>
</reference>
<protein>
    <submittedName>
        <fullName evidence="6">Peptidase S8, subtilisin-related</fullName>
    </submittedName>
</protein>
<dbReference type="InterPro" id="IPR000209">
    <property type="entry name" value="Peptidase_S8/S53_dom"/>
</dbReference>
<evidence type="ECO:0000259" key="5">
    <source>
        <dbReference type="Pfam" id="PF00082"/>
    </source>
</evidence>
<evidence type="ECO:0000313" key="6">
    <source>
        <dbReference type="EMBL" id="PON54260.1"/>
    </source>
</evidence>
<evidence type="ECO:0000256" key="1">
    <source>
        <dbReference type="ARBA" id="ARBA00004613"/>
    </source>
</evidence>
<evidence type="ECO:0000256" key="3">
    <source>
        <dbReference type="ARBA" id="ARBA00022729"/>
    </source>
</evidence>
<dbReference type="PROSITE" id="PS51892">
    <property type="entry name" value="SUBTILASE"/>
    <property type="match status" value="1"/>
</dbReference>
<comment type="subcellular location">
    <subcellularLocation>
        <location evidence="1">Secreted</location>
    </subcellularLocation>
</comment>
<dbReference type="InterPro" id="IPR036852">
    <property type="entry name" value="Peptidase_S8/S53_dom_sf"/>
</dbReference>
<evidence type="ECO:0000256" key="2">
    <source>
        <dbReference type="ARBA" id="ARBA00011073"/>
    </source>
</evidence>
<dbReference type="GO" id="GO:0006508">
    <property type="term" value="P:proteolysis"/>
    <property type="evidence" value="ECO:0007669"/>
    <property type="project" value="InterPro"/>
</dbReference>
<dbReference type="InterPro" id="IPR045051">
    <property type="entry name" value="SBT"/>
</dbReference>
<gene>
    <name evidence="6" type="ORF">PanWU01x14_196500</name>
</gene>
<comment type="caution">
    <text evidence="6">The sequence shown here is derived from an EMBL/GenBank/DDBJ whole genome shotgun (WGS) entry which is preliminary data.</text>
</comment>
<dbReference type="Proteomes" id="UP000237105">
    <property type="component" value="Unassembled WGS sequence"/>
</dbReference>
<dbReference type="OrthoDB" id="4803627at2759"/>
<dbReference type="GO" id="GO:0004252">
    <property type="term" value="F:serine-type endopeptidase activity"/>
    <property type="evidence" value="ECO:0007669"/>
    <property type="project" value="InterPro"/>
</dbReference>
<proteinExistence type="inferred from homology"/>
<dbReference type="GO" id="GO:0005576">
    <property type="term" value="C:extracellular region"/>
    <property type="evidence" value="ECO:0007669"/>
    <property type="project" value="UniProtKB-SubCell"/>
</dbReference>
<comment type="caution">
    <text evidence="4">Lacks conserved residue(s) required for the propagation of feature annotation.</text>
</comment>
<comment type="similarity">
    <text evidence="2 4">Belongs to the peptidase S8 family.</text>
</comment>
<keyword evidence="3" id="KW-0732">Signal</keyword>
<dbReference type="AlphaFoldDB" id="A0A2P5BZP1"/>
<evidence type="ECO:0000313" key="7">
    <source>
        <dbReference type="Proteomes" id="UP000237105"/>
    </source>
</evidence>
<accession>A0A2P5BZP1</accession>
<evidence type="ECO:0000256" key="4">
    <source>
        <dbReference type="PROSITE-ProRule" id="PRU01240"/>
    </source>
</evidence>
<dbReference type="Pfam" id="PF00082">
    <property type="entry name" value="Peptidase_S8"/>
    <property type="match status" value="1"/>
</dbReference>
<sequence>MSHGILVSTSAGNDGPQRWTLSNLAPWMITTGAGTIDRDFPSYVTLGNGETFKGVESLFFYKGFEHDTHIRVDKKSKSPRDTEGHGTHISTTAAGSAVSGANFLGYASGMASGIAPTARVAAYKACWFRVCYNADIIAAGDKAIEDGVHVLSMSLGGGPRHY</sequence>
<organism evidence="6 7">
    <name type="scientific">Parasponia andersonii</name>
    <name type="common">Sponia andersonii</name>
    <dbReference type="NCBI Taxonomy" id="3476"/>
    <lineage>
        <taxon>Eukaryota</taxon>
        <taxon>Viridiplantae</taxon>
        <taxon>Streptophyta</taxon>
        <taxon>Embryophyta</taxon>
        <taxon>Tracheophyta</taxon>
        <taxon>Spermatophyta</taxon>
        <taxon>Magnoliopsida</taxon>
        <taxon>eudicotyledons</taxon>
        <taxon>Gunneridae</taxon>
        <taxon>Pentapetalae</taxon>
        <taxon>rosids</taxon>
        <taxon>fabids</taxon>
        <taxon>Rosales</taxon>
        <taxon>Cannabaceae</taxon>
        <taxon>Parasponia</taxon>
    </lineage>
</organism>
<dbReference type="EMBL" id="JXTB01000197">
    <property type="protein sequence ID" value="PON54260.1"/>
    <property type="molecule type" value="Genomic_DNA"/>
</dbReference>
<keyword evidence="7" id="KW-1185">Reference proteome</keyword>
<dbReference type="STRING" id="3476.A0A2P5BZP1"/>
<dbReference type="SUPFAM" id="SSF52743">
    <property type="entry name" value="Subtilisin-like"/>
    <property type="match status" value="2"/>
</dbReference>
<dbReference type="PANTHER" id="PTHR10795">
    <property type="entry name" value="PROPROTEIN CONVERTASE SUBTILISIN/KEXIN"/>
    <property type="match status" value="1"/>
</dbReference>
<feature type="domain" description="Peptidase S8/S53" evidence="5">
    <location>
        <begin position="71"/>
        <end position="156"/>
    </location>
</feature>
<dbReference type="Gene3D" id="3.40.50.200">
    <property type="entry name" value="Peptidase S8/S53 domain"/>
    <property type="match status" value="2"/>
</dbReference>